<dbReference type="PROSITE" id="PS50893">
    <property type="entry name" value="ABC_TRANSPORTER_2"/>
    <property type="match status" value="1"/>
</dbReference>
<gene>
    <name evidence="5" type="ORF">JCM19294_2561</name>
</gene>
<dbReference type="PANTHER" id="PTHR42781:SF4">
    <property type="entry name" value="SPERMIDINE_PUTRESCINE IMPORT ATP-BINDING PROTEIN POTA"/>
    <property type="match status" value="1"/>
</dbReference>
<comment type="caution">
    <text evidence="5">The sequence shown here is derived from an EMBL/GenBank/DDBJ whole genome shotgun (WGS) entry which is preliminary data.</text>
</comment>
<keyword evidence="2" id="KW-0547">Nucleotide-binding</keyword>
<dbReference type="AlphaFoldDB" id="A0A090PY49"/>
<dbReference type="Proteomes" id="UP000029221">
    <property type="component" value="Unassembled WGS sequence"/>
</dbReference>
<dbReference type="eggNOG" id="COG3842">
    <property type="taxonomic scope" value="Bacteria"/>
</dbReference>
<dbReference type="InterPro" id="IPR050093">
    <property type="entry name" value="ABC_SmlMolc_Importer"/>
</dbReference>
<dbReference type="InterPro" id="IPR003439">
    <property type="entry name" value="ABC_transporter-like_ATP-bd"/>
</dbReference>
<dbReference type="InterPro" id="IPR003593">
    <property type="entry name" value="AAA+_ATPase"/>
</dbReference>
<accession>A0A090PY49</accession>
<dbReference type="RefSeq" id="WP_042276508.1">
    <property type="nucleotide sequence ID" value="NZ_BBML01000001.1"/>
</dbReference>
<dbReference type="GO" id="GO:0005524">
    <property type="term" value="F:ATP binding"/>
    <property type="evidence" value="ECO:0007669"/>
    <property type="project" value="UniProtKB-KW"/>
</dbReference>
<feature type="domain" description="ABC transporter" evidence="4">
    <location>
        <begin position="2"/>
        <end position="241"/>
    </location>
</feature>
<dbReference type="Gene3D" id="3.40.50.300">
    <property type="entry name" value="P-loop containing nucleotide triphosphate hydrolases"/>
    <property type="match status" value="1"/>
</dbReference>
<sequence length="319" mass="36296">MLRLVDINFAFAKADNQNQESSYNLKNINLEIKTGEIAAIIGESGCGKSTLLNLTYGLLQQQSGKVYCYDEELLGPDYHLVPGHSMMKYVPQEFDLMPFTTVAENIGEHLSIQNDDRVNRIDELLDTVDLTSFKNTVVKNLSGGQKQRVALAKALAQEPQLLLLDEPFSHIDNFRKNELRRRLFAYLKNNRIACMIATHDKNDVLSFTNRTVVMKDGHIEIQGDTHNIYNYPSTFYTASLFEEVNVIPPGYLNNDKELLVYPHGIEIVGNEGVKVQVVQTFFEGSTYLVKALLKDIYVYFYHDSDISIDIFVSIRIIKL</sequence>
<dbReference type="PROSITE" id="PS00211">
    <property type="entry name" value="ABC_TRANSPORTER_1"/>
    <property type="match status" value="1"/>
</dbReference>
<dbReference type="SMART" id="SM00382">
    <property type="entry name" value="AAA"/>
    <property type="match status" value="1"/>
</dbReference>
<proteinExistence type="predicted"/>
<keyword evidence="1" id="KW-0813">Transport</keyword>
<evidence type="ECO:0000313" key="5">
    <source>
        <dbReference type="EMBL" id="GAK95779.1"/>
    </source>
</evidence>
<dbReference type="STRING" id="319236.BST91_11875"/>
<dbReference type="Pfam" id="PF00005">
    <property type="entry name" value="ABC_tran"/>
    <property type="match status" value="1"/>
</dbReference>
<evidence type="ECO:0000256" key="3">
    <source>
        <dbReference type="ARBA" id="ARBA00022840"/>
    </source>
</evidence>
<dbReference type="EMBL" id="BBML01000001">
    <property type="protein sequence ID" value="GAK95779.1"/>
    <property type="molecule type" value="Genomic_DNA"/>
</dbReference>
<dbReference type="PANTHER" id="PTHR42781">
    <property type="entry name" value="SPERMIDINE/PUTRESCINE IMPORT ATP-BINDING PROTEIN POTA"/>
    <property type="match status" value="1"/>
</dbReference>
<evidence type="ECO:0000313" key="6">
    <source>
        <dbReference type="Proteomes" id="UP000029221"/>
    </source>
</evidence>
<evidence type="ECO:0000259" key="4">
    <source>
        <dbReference type="PROSITE" id="PS50893"/>
    </source>
</evidence>
<evidence type="ECO:0000256" key="1">
    <source>
        <dbReference type="ARBA" id="ARBA00022448"/>
    </source>
</evidence>
<dbReference type="InterPro" id="IPR017871">
    <property type="entry name" value="ABC_transporter-like_CS"/>
</dbReference>
<reference evidence="5" key="1">
    <citation type="journal article" date="2014" name="Genome Announc.">
        <title>Draft Genome Sequences of Marine Flavobacterium Nonlabens Strains NR17, NR24, NR27, NR32, NR33, and Ara13.</title>
        <authorList>
            <person name="Nakanishi M."/>
            <person name="Meirelles P."/>
            <person name="Suzuki R."/>
            <person name="Takatani N."/>
            <person name="Mino S."/>
            <person name="Suda W."/>
            <person name="Oshima K."/>
            <person name="Hattori M."/>
            <person name="Ohkuma M."/>
            <person name="Hosokawa M."/>
            <person name="Miyashita K."/>
            <person name="Thompson F.L."/>
            <person name="Niwa A."/>
            <person name="Sawabe T."/>
            <person name="Sawabe T."/>
        </authorList>
    </citation>
    <scope>NUCLEOTIDE SEQUENCE [LARGE SCALE GENOMIC DNA]</scope>
    <source>
        <strain evidence="5">JCM 19294</strain>
    </source>
</reference>
<organism evidence="5 6">
    <name type="scientific">Nonlabens tegetincola</name>
    <dbReference type="NCBI Taxonomy" id="323273"/>
    <lineage>
        <taxon>Bacteria</taxon>
        <taxon>Pseudomonadati</taxon>
        <taxon>Bacteroidota</taxon>
        <taxon>Flavobacteriia</taxon>
        <taxon>Flavobacteriales</taxon>
        <taxon>Flavobacteriaceae</taxon>
        <taxon>Nonlabens</taxon>
    </lineage>
</organism>
<dbReference type="GO" id="GO:0016887">
    <property type="term" value="F:ATP hydrolysis activity"/>
    <property type="evidence" value="ECO:0007669"/>
    <property type="project" value="InterPro"/>
</dbReference>
<name>A0A090PY49_9FLAO</name>
<keyword evidence="6" id="KW-1185">Reference proteome</keyword>
<keyword evidence="3 5" id="KW-0067">ATP-binding</keyword>
<dbReference type="InterPro" id="IPR027417">
    <property type="entry name" value="P-loop_NTPase"/>
</dbReference>
<protein>
    <submittedName>
        <fullName evidence="5">ABC transporter ATP-binding protein</fullName>
    </submittedName>
</protein>
<evidence type="ECO:0000256" key="2">
    <source>
        <dbReference type="ARBA" id="ARBA00022741"/>
    </source>
</evidence>
<dbReference type="SUPFAM" id="SSF52540">
    <property type="entry name" value="P-loop containing nucleoside triphosphate hydrolases"/>
    <property type="match status" value="1"/>
</dbReference>